<feature type="compositionally biased region" description="Basic and acidic residues" evidence="1">
    <location>
        <begin position="95"/>
        <end position="119"/>
    </location>
</feature>
<reference evidence="4" key="1">
    <citation type="journal article" date="2018" name="Gigascience">
        <title>Genome assembly of the Pink Ipe (Handroanthus impetiginosus, Bignoniaceae), a highly valued, ecologically keystone Neotropical timber forest tree.</title>
        <authorList>
            <person name="Silva-Junior O.B."/>
            <person name="Grattapaglia D."/>
            <person name="Novaes E."/>
            <person name="Collevatti R.G."/>
        </authorList>
    </citation>
    <scope>NUCLEOTIDE SEQUENCE [LARGE SCALE GENOMIC DNA]</scope>
    <source>
        <strain evidence="4">cv. UFG-1</strain>
    </source>
</reference>
<dbReference type="GO" id="GO:0005634">
    <property type="term" value="C:nucleus"/>
    <property type="evidence" value="ECO:0007669"/>
    <property type="project" value="TreeGrafter"/>
</dbReference>
<dbReference type="OrthoDB" id="1917757at2759"/>
<dbReference type="InterPro" id="IPR039607">
    <property type="entry name" value="VQ_8/17/18/20/21/25"/>
</dbReference>
<dbReference type="Pfam" id="PF05678">
    <property type="entry name" value="VQ"/>
    <property type="match status" value="1"/>
</dbReference>
<dbReference type="InterPro" id="IPR008889">
    <property type="entry name" value="VQ"/>
</dbReference>
<feature type="region of interest" description="Disordered" evidence="1">
    <location>
        <begin position="1"/>
        <end position="62"/>
    </location>
</feature>
<dbReference type="PANTHER" id="PTHR33143">
    <property type="entry name" value="F16F4.1 PROTEIN-RELATED"/>
    <property type="match status" value="1"/>
</dbReference>
<organism evidence="3 4">
    <name type="scientific">Handroanthus impetiginosus</name>
    <dbReference type="NCBI Taxonomy" id="429701"/>
    <lineage>
        <taxon>Eukaryota</taxon>
        <taxon>Viridiplantae</taxon>
        <taxon>Streptophyta</taxon>
        <taxon>Embryophyta</taxon>
        <taxon>Tracheophyta</taxon>
        <taxon>Spermatophyta</taxon>
        <taxon>Magnoliopsida</taxon>
        <taxon>eudicotyledons</taxon>
        <taxon>Gunneridae</taxon>
        <taxon>Pentapetalae</taxon>
        <taxon>asterids</taxon>
        <taxon>lamiids</taxon>
        <taxon>Lamiales</taxon>
        <taxon>Bignoniaceae</taxon>
        <taxon>Crescentiina</taxon>
        <taxon>Tabebuia alliance</taxon>
        <taxon>Handroanthus</taxon>
    </lineage>
</organism>
<feature type="compositionally biased region" description="Low complexity" evidence="1">
    <location>
        <begin position="35"/>
        <end position="44"/>
    </location>
</feature>
<name>A0A2G9HYF6_9LAMI</name>
<protein>
    <recommendedName>
        <fullName evidence="2">VQ domain-containing protein</fullName>
    </recommendedName>
</protein>
<dbReference type="STRING" id="429701.A0A2G9HYF6"/>
<dbReference type="Proteomes" id="UP000231279">
    <property type="component" value="Unassembled WGS sequence"/>
</dbReference>
<gene>
    <name evidence="3" type="ORF">CDL12_04732</name>
</gene>
<evidence type="ECO:0000313" key="4">
    <source>
        <dbReference type="Proteomes" id="UP000231279"/>
    </source>
</evidence>
<proteinExistence type="predicted"/>
<keyword evidence="4" id="KW-1185">Reference proteome</keyword>
<feature type="region of interest" description="Disordered" evidence="1">
    <location>
        <begin position="94"/>
        <end position="119"/>
    </location>
</feature>
<evidence type="ECO:0000313" key="3">
    <source>
        <dbReference type="EMBL" id="PIN22539.1"/>
    </source>
</evidence>
<evidence type="ECO:0000259" key="2">
    <source>
        <dbReference type="Pfam" id="PF05678"/>
    </source>
</evidence>
<feature type="compositionally biased region" description="Polar residues" evidence="1">
    <location>
        <begin position="45"/>
        <end position="55"/>
    </location>
</feature>
<dbReference type="PANTHER" id="PTHR33143:SF76">
    <property type="entry name" value="VQ MOTIF-CONTAINING PROTEIN 8, CHLOROPLASTIC"/>
    <property type="match status" value="1"/>
</dbReference>
<comment type="caution">
    <text evidence="3">The sequence shown here is derived from an EMBL/GenBank/DDBJ whole genome shotgun (WGS) entry which is preliminary data.</text>
</comment>
<accession>A0A2G9HYF6</accession>
<feature type="domain" description="VQ" evidence="2">
    <location>
        <begin position="70"/>
        <end position="93"/>
    </location>
</feature>
<evidence type="ECO:0000256" key="1">
    <source>
        <dbReference type="SAM" id="MobiDB-lite"/>
    </source>
</evidence>
<dbReference type="AlphaFoldDB" id="A0A2G9HYF6"/>
<sequence>MSPSKFHNREVTKGVIHRPQSPLIVSKDTHKIHKSCSPSPSFSSHQQVFENSRATKQPVRRQPQPVIIYTHSPKVIHAKAHDFMALVQKLTGLQRSEDEKTVKSESESTREESSISEEKDCFKNIGYEDTETSSPVLTDEKFLGEIKQESCPISPMFHVSNPYLVDSSFLAPNSNELFYSSRPTSLFQSTSMVNSFSSSYMDIMKGLQDY</sequence>
<dbReference type="EMBL" id="NKXS01000733">
    <property type="protein sequence ID" value="PIN22539.1"/>
    <property type="molecule type" value="Genomic_DNA"/>
</dbReference>